<dbReference type="EMBL" id="BAABEY010000015">
    <property type="protein sequence ID" value="GAA4436371.1"/>
    <property type="molecule type" value="Genomic_DNA"/>
</dbReference>
<accession>A0ABP8LU92</accession>
<sequence>MDLACGAYILKASSRSGPIPNPDAAQATGNIEGVYTPFISGALGLALQRQKYLQKMKIKRAAATAGRA</sequence>
<name>A0ABP8LU92_9BACT</name>
<protein>
    <submittedName>
        <fullName evidence="1">Uncharacterized protein</fullName>
    </submittedName>
</protein>
<evidence type="ECO:0000313" key="1">
    <source>
        <dbReference type="EMBL" id="GAA4436371.1"/>
    </source>
</evidence>
<proteinExistence type="predicted"/>
<organism evidence="1 2">
    <name type="scientific">Ravibacter arvi</name>
    <dbReference type="NCBI Taxonomy" id="2051041"/>
    <lineage>
        <taxon>Bacteria</taxon>
        <taxon>Pseudomonadati</taxon>
        <taxon>Bacteroidota</taxon>
        <taxon>Cytophagia</taxon>
        <taxon>Cytophagales</taxon>
        <taxon>Spirosomataceae</taxon>
        <taxon>Ravibacter</taxon>
    </lineage>
</organism>
<keyword evidence="2" id="KW-1185">Reference proteome</keyword>
<comment type="caution">
    <text evidence="1">The sequence shown here is derived from an EMBL/GenBank/DDBJ whole genome shotgun (WGS) entry which is preliminary data.</text>
</comment>
<reference evidence="2" key="1">
    <citation type="journal article" date="2019" name="Int. J. Syst. Evol. Microbiol.">
        <title>The Global Catalogue of Microorganisms (GCM) 10K type strain sequencing project: providing services to taxonomists for standard genome sequencing and annotation.</title>
        <authorList>
            <consortium name="The Broad Institute Genomics Platform"/>
            <consortium name="The Broad Institute Genome Sequencing Center for Infectious Disease"/>
            <person name="Wu L."/>
            <person name="Ma J."/>
        </authorList>
    </citation>
    <scope>NUCLEOTIDE SEQUENCE [LARGE SCALE GENOMIC DNA]</scope>
    <source>
        <strain evidence="2">JCM 31920</strain>
    </source>
</reference>
<gene>
    <name evidence="1" type="ORF">GCM10023091_14190</name>
</gene>
<dbReference type="Proteomes" id="UP001501508">
    <property type="component" value="Unassembled WGS sequence"/>
</dbReference>
<evidence type="ECO:0000313" key="2">
    <source>
        <dbReference type="Proteomes" id="UP001501508"/>
    </source>
</evidence>